<evidence type="ECO:0000256" key="6">
    <source>
        <dbReference type="ARBA" id="ARBA00022679"/>
    </source>
</evidence>
<dbReference type="InterPro" id="IPR005850">
    <property type="entry name" value="GalP_Utransf_C"/>
</dbReference>
<evidence type="ECO:0000256" key="2">
    <source>
        <dbReference type="ARBA" id="ARBA00004496"/>
    </source>
</evidence>
<evidence type="ECO:0000256" key="1">
    <source>
        <dbReference type="ARBA" id="ARBA00001107"/>
    </source>
</evidence>
<sequence>MLKLIESLIRYEIRQNVIKERDYVYVRNQLFNLLRIEPTDQDISYESIGYPSDALDPILDILEEQHILDGSKVARDLFDAKIMNVFAKLPSEIEDLFFNLYKKDSKLATDWYYNYMKALNYIRSERIEKNEFFKTSSIYGDVEITINLSKPEKDPKSILAASKVKSLAYPKCVLCAESEGFAGNPSRDSRDQHRLIELNVNNEPWYLQYSPYTYYNEHAIVLSKEHRPMKINQKTFENLLELCEQFNHYLFGSNADLPIVGGSILSHDHYQGGNYVFPIEKAKTLDSWKKDGITYNLKKWPLSTLVIKSKSKEALIKKAVSILDKWKNYDNADLDIKSYSDDTPHHTITPIARIEDGFYTLTLILRDNQTSDEHPLGIFHPHADKWHIKKENIGLIEAMGLAILPARLKTEMAFVKSYLLTQKQLPDEALKHKDFAQKILNEHQIDKDNVDEILEQAIGEVFVSILEDSGCFKQNKEGISAFKSFIKDELI</sequence>
<keyword evidence="14" id="KW-1185">Reference proteome</keyword>
<evidence type="ECO:0000256" key="3">
    <source>
        <dbReference type="ARBA" id="ARBA00004947"/>
    </source>
</evidence>
<evidence type="ECO:0000313" key="13">
    <source>
        <dbReference type="EMBL" id="BCR35260.1"/>
    </source>
</evidence>
<dbReference type="EMBL" id="AP024412">
    <property type="protein sequence ID" value="BCR35260.1"/>
    <property type="molecule type" value="Genomic_DNA"/>
</dbReference>
<comment type="catalytic activity">
    <reaction evidence="1 10">
        <text>alpha-D-galactose 1-phosphate + UDP-alpha-D-glucose = alpha-D-glucose 1-phosphate + UDP-alpha-D-galactose</text>
        <dbReference type="Rhea" id="RHEA:13989"/>
        <dbReference type="ChEBI" id="CHEBI:58336"/>
        <dbReference type="ChEBI" id="CHEBI:58601"/>
        <dbReference type="ChEBI" id="CHEBI:58885"/>
        <dbReference type="ChEBI" id="CHEBI:66914"/>
        <dbReference type="EC" id="2.7.7.12"/>
    </reaction>
</comment>
<evidence type="ECO:0000256" key="9">
    <source>
        <dbReference type="ARBA" id="ARBA00023277"/>
    </source>
</evidence>
<dbReference type="AlphaFoldDB" id="A0A7U9XV20"/>
<accession>A0A7U9XV20</accession>
<keyword evidence="8 10" id="KW-0299">Galactose metabolism</keyword>
<dbReference type="Pfam" id="PF02744">
    <property type="entry name" value="GalP_UDP_tr_C"/>
    <property type="match status" value="1"/>
</dbReference>
<dbReference type="EC" id="2.7.7.12" evidence="10"/>
<keyword evidence="5 10" id="KW-0963">Cytoplasm</keyword>
<evidence type="ECO:0000259" key="12">
    <source>
        <dbReference type="Pfam" id="PF02744"/>
    </source>
</evidence>
<dbReference type="GO" id="GO:0005737">
    <property type="term" value="C:cytoplasm"/>
    <property type="evidence" value="ECO:0007669"/>
    <property type="project" value="UniProtKB-SubCell"/>
</dbReference>
<dbReference type="PANTHER" id="PTHR39191">
    <property type="entry name" value="GALACTOSE-1-PHOSPHATE URIDYLYLTRANSFERASE"/>
    <property type="match status" value="1"/>
</dbReference>
<name>A0A7U9XV20_9MOLU</name>
<dbReference type="InterPro" id="IPR000766">
    <property type="entry name" value="GalP_uridyl_Trfase_II"/>
</dbReference>
<dbReference type="GO" id="GO:0006012">
    <property type="term" value="P:galactose metabolic process"/>
    <property type="evidence" value="ECO:0007669"/>
    <property type="project" value="UniProtKB-UniRule"/>
</dbReference>
<dbReference type="PANTHER" id="PTHR39191:SF1">
    <property type="entry name" value="DUF4922 DOMAIN-CONTAINING PROTEIN"/>
    <property type="match status" value="1"/>
</dbReference>
<dbReference type="Pfam" id="PF01087">
    <property type="entry name" value="GalP_UDP_transf"/>
    <property type="match status" value="1"/>
</dbReference>
<dbReference type="GO" id="GO:0008108">
    <property type="term" value="F:UDP-glucose:hexose-1-phosphate uridylyltransferase activity"/>
    <property type="evidence" value="ECO:0007669"/>
    <property type="project" value="UniProtKB-UniRule"/>
</dbReference>
<comment type="pathway">
    <text evidence="3 10">Carbohydrate metabolism; galactose metabolism.</text>
</comment>
<comment type="similarity">
    <text evidence="4 10">Belongs to the galactose-1-phosphate uridylyltransferase type 2 family.</text>
</comment>
<dbReference type="InterPro" id="IPR005849">
    <property type="entry name" value="GalP_Utransf_N"/>
</dbReference>
<gene>
    <name evidence="10 13" type="primary">galT</name>
    <name evidence="13" type="ORF">MPAN_001530</name>
</gene>
<dbReference type="PROSITE" id="PS01163">
    <property type="entry name" value="GAL_P_UDP_TRANSF_II"/>
    <property type="match status" value="1"/>
</dbReference>
<feature type="domain" description="Galactose-1-phosphate uridyl transferase C-terminal" evidence="12">
    <location>
        <begin position="244"/>
        <end position="426"/>
    </location>
</feature>
<evidence type="ECO:0000256" key="7">
    <source>
        <dbReference type="ARBA" id="ARBA00022695"/>
    </source>
</evidence>
<keyword evidence="7 10" id="KW-0548">Nucleotidyltransferase</keyword>
<keyword evidence="9 10" id="KW-0119">Carbohydrate metabolism</keyword>
<evidence type="ECO:0000313" key="14">
    <source>
        <dbReference type="Proteomes" id="UP000620133"/>
    </source>
</evidence>
<reference evidence="13" key="1">
    <citation type="submission" date="2021-01" db="EMBL/GenBank/DDBJ databases">
        <title>Draft genome sequence of Acholeplasmataceae bacterium strain Mahy22.</title>
        <authorList>
            <person name="Watanabe M."/>
            <person name="Kojima H."/>
            <person name="Fukui M."/>
        </authorList>
    </citation>
    <scope>NUCLEOTIDE SEQUENCE</scope>
    <source>
        <strain evidence="13">Mahy22</strain>
    </source>
</reference>
<evidence type="ECO:0000256" key="10">
    <source>
        <dbReference type="HAMAP-Rule" id="MF_00571"/>
    </source>
</evidence>
<protein>
    <recommendedName>
        <fullName evidence="10">Galactose-1-phosphate uridylyltransferase</fullName>
        <shortName evidence="10">Gal-1-P uridylyltransferase</shortName>
        <ecNumber evidence="10">2.7.7.12</ecNumber>
    </recommendedName>
    <alternativeName>
        <fullName evidence="10">UDP-glucose--hexose-1-phosphate uridylyltransferase</fullName>
    </alternativeName>
</protein>
<dbReference type="KEGG" id="manr:MPAN_001530"/>
<keyword evidence="6 10" id="KW-0808">Transferase</keyword>
<evidence type="ECO:0000256" key="5">
    <source>
        <dbReference type="ARBA" id="ARBA00022490"/>
    </source>
</evidence>
<dbReference type="UniPathway" id="UPA00214"/>
<dbReference type="PIRSF" id="PIRSF006005">
    <property type="entry name" value="GalT_BS"/>
    <property type="match status" value="1"/>
</dbReference>
<proteinExistence type="inferred from homology"/>
<dbReference type="Proteomes" id="UP000620133">
    <property type="component" value="Chromosome"/>
</dbReference>
<evidence type="ECO:0000256" key="4">
    <source>
        <dbReference type="ARBA" id="ARBA00008706"/>
    </source>
</evidence>
<dbReference type="InterPro" id="IPR023425">
    <property type="entry name" value="GalP_uridyl_Trfase_II_CS"/>
</dbReference>
<feature type="domain" description="Galactose-1-phosphate uridyl transferase N-terminal" evidence="11">
    <location>
        <begin position="67"/>
        <end position="228"/>
    </location>
</feature>
<evidence type="ECO:0000259" key="11">
    <source>
        <dbReference type="Pfam" id="PF01087"/>
    </source>
</evidence>
<organism evidence="13 14">
    <name type="scientific">Mariniplasma anaerobium</name>
    <dbReference type="NCBI Taxonomy" id="2735436"/>
    <lineage>
        <taxon>Bacteria</taxon>
        <taxon>Bacillati</taxon>
        <taxon>Mycoplasmatota</taxon>
        <taxon>Mollicutes</taxon>
        <taxon>Acholeplasmatales</taxon>
        <taxon>Acholeplasmataceae</taxon>
        <taxon>Mariniplasma</taxon>
    </lineage>
</organism>
<dbReference type="RefSeq" id="WP_176239129.1">
    <property type="nucleotide sequence ID" value="NZ_AP024412.1"/>
</dbReference>
<comment type="subcellular location">
    <subcellularLocation>
        <location evidence="2 10">Cytoplasm</location>
    </subcellularLocation>
</comment>
<dbReference type="HAMAP" id="MF_00571">
    <property type="entry name" value="GalP_UDP_trans"/>
    <property type="match status" value="1"/>
</dbReference>
<evidence type="ECO:0000256" key="8">
    <source>
        <dbReference type="ARBA" id="ARBA00023144"/>
    </source>
</evidence>